<dbReference type="PROSITE" id="PS01066">
    <property type="entry name" value="UPP_SYNTHASE"/>
    <property type="match status" value="1"/>
</dbReference>
<dbReference type="GO" id="GO:0000287">
    <property type="term" value="F:magnesium ion binding"/>
    <property type="evidence" value="ECO:0007669"/>
    <property type="project" value="UniProtKB-UniRule"/>
</dbReference>
<evidence type="ECO:0000313" key="4">
    <source>
        <dbReference type="EMBL" id="SNR37330.1"/>
    </source>
</evidence>
<dbReference type="EC" id="2.5.1.89" evidence="2"/>
<evidence type="ECO:0000256" key="2">
    <source>
        <dbReference type="HAMAP-Rule" id="MF_01139"/>
    </source>
</evidence>
<keyword evidence="1 2" id="KW-0808">Transferase</keyword>
<dbReference type="EMBL" id="FZNQ01000004">
    <property type="protein sequence ID" value="SNR37330.1"/>
    <property type="molecule type" value="Genomic_DNA"/>
</dbReference>
<comment type="caution">
    <text evidence="2">Lacks conserved residue(s) required for the propagation of feature annotation.</text>
</comment>
<dbReference type="InterPro" id="IPR001441">
    <property type="entry name" value="UPP_synth-like"/>
</dbReference>
<feature type="active site" description="Proton acceptor" evidence="2">
    <location>
        <position position="81"/>
    </location>
</feature>
<accession>A0A238VSL4</accession>
<keyword evidence="2" id="KW-0479">Metal-binding</keyword>
<evidence type="ECO:0000256" key="3">
    <source>
        <dbReference type="SAM" id="MobiDB-lite"/>
    </source>
</evidence>
<comment type="similarity">
    <text evidence="2">Belongs to the UPP synthase family.</text>
</comment>
<reference evidence="4 5" key="1">
    <citation type="submission" date="2017-06" db="EMBL/GenBank/DDBJ databases">
        <authorList>
            <person name="Kim H.J."/>
            <person name="Triplett B.A."/>
        </authorList>
    </citation>
    <scope>NUCLEOTIDE SEQUENCE [LARGE SCALE GENOMIC DNA]</scope>
    <source>
        <strain evidence="4 5">DSM 8800</strain>
    </source>
</reference>
<feature type="active site" evidence="2">
    <location>
        <position position="33"/>
    </location>
</feature>
<dbReference type="InterPro" id="IPR018520">
    <property type="entry name" value="UPP_synth-like_CS"/>
</dbReference>
<comment type="subunit">
    <text evidence="2">Homodimer.</text>
</comment>
<dbReference type="PANTHER" id="PTHR10291">
    <property type="entry name" value="DEHYDRODOLICHYL DIPHOSPHATE SYNTHASE FAMILY MEMBER"/>
    <property type="match status" value="1"/>
</dbReference>
<feature type="binding site" evidence="2">
    <location>
        <position position="203"/>
    </location>
    <ligand>
        <name>substrate</name>
    </ligand>
</feature>
<comment type="function">
    <text evidence="2">Catalyzes the sequential condensation of isopentenyl diphosphate (IPP) with geranylgeranyl diphosphate (GGPP) to yield (2Z,6Z,10Z,14Z,18Z,22Z,26Z,30E,34E,38E)-undecaprenyl diphosphate (tritrans,heptacis-UPP). It is probably the precursor of glycosyl carrier lipids.</text>
</comment>
<dbReference type="SUPFAM" id="SSF64005">
    <property type="entry name" value="Undecaprenyl diphosphate synthase"/>
    <property type="match status" value="1"/>
</dbReference>
<dbReference type="Proteomes" id="UP000198397">
    <property type="component" value="Unassembled WGS sequence"/>
</dbReference>
<feature type="binding site" evidence="2">
    <location>
        <position position="50"/>
    </location>
    <ligand>
        <name>substrate</name>
    </ligand>
</feature>
<feature type="binding site" evidence="2">
    <location>
        <position position="82"/>
    </location>
    <ligand>
        <name>substrate</name>
    </ligand>
</feature>
<dbReference type="AlphaFoldDB" id="A0A238VSL4"/>
<name>A0A238VSL4_HALVU</name>
<feature type="binding site" evidence="2">
    <location>
        <begin position="34"/>
        <end position="37"/>
    </location>
    <ligand>
        <name>substrate</name>
    </ligand>
</feature>
<comment type="catalytic activity">
    <reaction evidence="2">
        <text>geranylgeranyl diphosphate + 7 isopentenyl diphosphate = tri-trans,hepta-cis-undecaprenyl diphosphate + 7 diphosphate</text>
        <dbReference type="Rhea" id="RHEA:27622"/>
        <dbReference type="ChEBI" id="CHEBI:33019"/>
        <dbReference type="ChEBI" id="CHEBI:57533"/>
        <dbReference type="ChEBI" id="CHEBI:60388"/>
        <dbReference type="ChEBI" id="CHEBI:128769"/>
        <dbReference type="EC" id="2.5.1.89"/>
    </reaction>
</comment>
<dbReference type="PANTHER" id="PTHR10291:SF43">
    <property type="entry name" value="DEHYDRODOLICHYL DIPHOSPHATE SYNTHASE COMPLEX SUBUNIT DHDDS"/>
    <property type="match status" value="1"/>
</dbReference>
<dbReference type="CDD" id="cd00475">
    <property type="entry name" value="Cis_IPPS"/>
    <property type="match status" value="1"/>
</dbReference>
<dbReference type="HAMAP" id="MF_01139">
    <property type="entry name" value="ISPT"/>
    <property type="match status" value="1"/>
</dbReference>
<gene>
    <name evidence="2" type="primary">uppS</name>
    <name evidence="4" type="ORF">SAMN06264855_10426</name>
</gene>
<feature type="binding site" evidence="2">
    <location>
        <begin position="78"/>
        <end position="80"/>
    </location>
    <ligand>
        <name>substrate</name>
    </ligand>
</feature>
<dbReference type="NCBIfam" id="TIGR00055">
    <property type="entry name" value="uppS"/>
    <property type="match status" value="1"/>
</dbReference>
<feature type="binding site" evidence="2">
    <location>
        <position position="33"/>
    </location>
    <ligand>
        <name>Mg(2+)</name>
        <dbReference type="ChEBI" id="CHEBI:18420"/>
    </ligand>
</feature>
<feature type="compositionally biased region" description="Gly residues" evidence="3">
    <location>
        <begin position="306"/>
        <end position="319"/>
    </location>
</feature>
<organism evidence="4 5">
    <name type="scientific">Halorubrum vacuolatum</name>
    <name type="common">Natronobacterium vacuolatum</name>
    <dbReference type="NCBI Taxonomy" id="63740"/>
    <lineage>
        <taxon>Archaea</taxon>
        <taxon>Methanobacteriati</taxon>
        <taxon>Methanobacteriota</taxon>
        <taxon>Stenosarchaea group</taxon>
        <taxon>Halobacteria</taxon>
        <taxon>Halobacteriales</taxon>
        <taxon>Haloferacaceae</taxon>
        <taxon>Halorubrum</taxon>
    </lineage>
</organism>
<feature type="region of interest" description="Disordered" evidence="3">
    <location>
        <begin position="297"/>
        <end position="335"/>
    </location>
</feature>
<dbReference type="OrthoDB" id="8293at2157"/>
<dbReference type="GO" id="GO:0045547">
    <property type="term" value="F:ditrans,polycis-polyprenyl diphosphate synthase [(2E,6E)-farnesyl diphosphate specific] activity"/>
    <property type="evidence" value="ECO:0007669"/>
    <property type="project" value="TreeGrafter"/>
</dbReference>
<sequence length="335" mass="36996">MLTRLRETLDRVYLRHLRGNLDRIPTHVAVIQDGNRRYARERGRPAPDGHRAGADTTEAVLDWCADLGVEELTLYAFSTENFARPAGELEPLFELLETKIREFASADRVHERGVSIRAIGDRSRFPASVQEAIADAERRTAGYDTFRLNIALGYGGRNELLTAARAIARDVEEGTLEPADVNVETVEEHLHDRPVRDVDLIIRTGGDERTSNFLPWHANGNEAAVYFCAPYWPAFSEADFMRAIRTYQAREESWRSARRERAVALIRAAAAVELEEARTVAARLRDRLPRGDREAIAAAVPDGRGLDGGGPDGTGGELDGGSVTVRGEDGAEPLG</sequence>
<feature type="binding site" evidence="2">
    <location>
        <begin position="209"/>
        <end position="211"/>
    </location>
    <ligand>
        <name>substrate</name>
    </ligand>
</feature>
<dbReference type="Pfam" id="PF01255">
    <property type="entry name" value="Prenyltransf"/>
    <property type="match status" value="1"/>
</dbReference>
<evidence type="ECO:0000313" key="5">
    <source>
        <dbReference type="Proteomes" id="UP000198397"/>
    </source>
</evidence>
<evidence type="ECO:0000256" key="1">
    <source>
        <dbReference type="ARBA" id="ARBA00022679"/>
    </source>
</evidence>
<feature type="binding site" evidence="2">
    <location>
        <position position="222"/>
    </location>
    <ligand>
        <name>Mg(2+)</name>
        <dbReference type="ChEBI" id="CHEBI:18420"/>
    </ligand>
</feature>
<dbReference type="InterPro" id="IPR036424">
    <property type="entry name" value="UPP_synth-like_sf"/>
</dbReference>
<keyword evidence="2" id="KW-0460">Magnesium</keyword>
<proteinExistence type="inferred from homology"/>
<dbReference type="RefSeq" id="WP_089384081.1">
    <property type="nucleotide sequence ID" value="NZ_FZNQ01000004.1"/>
</dbReference>
<keyword evidence="5" id="KW-1185">Reference proteome</keyword>
<dbReference type="GO" id="GO:0016094">
    <property type="term" value="P:polyprenol biosynthetic process"/>
    <property type="evidence" value="ECO:0007669"/>
    <property type="project" value="TreeGrafter"/>
</dbReference>
<dbReference type="Gene3D" id="3.40.1180.10">
    <property type="entry name" value="Decaprenyl diphosphate synthase-like"/>
    <property type="match status" value="1"/>
</dbReference>
<feature type="binding site" evidence="2">
    <location>
        <position position="84"/>
    </location>
    <ligand>
        <name>substrate</name>
    </ligand>
</feature>
<comment type="cofactor">
    <cofactor evidence="2">
        <name>Mg(2+)</name>
        <dbReference type="ChEBI" id="CHEBI:18420"/>
    </cofactor>
    <text evidence="2">Binds 2 magnesium ions per subunit.</text>
</comment>
<protein>
    <recommendedName>
        <fullName evidence="2">Tritrans,polycis-undecaprenyl-diphosphate synthase (geranylgeranyl-diphosphate specific)</fullName>
        <ecNumber evidence="2">2.5.1.89</ecNumber>
    </recommendedName>
    <alternativeName>
        <fullName evidence="2">Undecaprenyl diphosphate synthase</fullName>
        <shortName evidence="2">UDS</shortName>
    </alternativeName>
    <alternativeName>
        <fullName evidence="2">Undecaprenyl pyrophosphate synthase</fullName>
        <shortName evidence="2">UPP synthase</shortName>
    </alternativeName>
</protein>